<dbReference type="AlphaFoldDB" id="A0A0G1W253"/>
<proteinExistence type="predicted"/>
<evidence type="ECO:0000313" key="2">
    <source>
        <dbReference type="Proteomes" id="UP000034588"/>
    </source>
</evidence>
<dbReference type="EMBL" id="LCQD01000008">
    <property type="protein sequence ID" value="KKW12826.1"/>
    <property type="molecule type" value="Genomic_DNA"/>
</dbReference>
<sequence length="145" mass="16536">MTRCNNCVKIGIAPWTGHSWCCDAHYDPKDYQQENCGFSDCAACQICGPECGGPYDRIYVNVYLVDRYFGGPEEGGWWYNAGVPIESLVVGSLKEAQVKREELEQGCYSNEGRQGIYEMNSKGIFEVSIETQFAREYPEERPRYE</sequence>
<dbReference type="Proteomes" id="UP000034588">
    <property type="component" value="Unassembled WGS sequence"/>
</dbReference>
<name>A0A0G1W253_9BACT</name>
<organism evidence="1 2">
    <name type="scientific">Candidatus Gottesmanbacteria bacterium GW2011_GWB1_49_7</name>
    <dbReference type="NCBI Taxonomy" id="1618448"/>
    <lineage>
        <taxon>Bacteria</taxon>
        <taxon>Candidatus Gottesmaniibacteriota</taxon>
    </lineage>
</organism>
<comment type="caution">
    <text evidence="1">The sequence shown here is derived from an EMBL/GenBank/DDBJ whole genome shotgun (WGS) entry which is preliminary data.</text>
</comment>
<gene>
    <name evidence="1" type="ORF">UY48_C0008G0001</name>
</gene>
<protein>
    <submittedName>
        <fullName evidence="1">Uncharacterized protein</fullName>
    </submittedName>
</protein>
<accession>A0A0G1W253</accession>
<evidence type="ECO:0000313" key="1">
    <source>
        <dbReference type="EMBL" id="KKW12826.1"/>
    </source>
</evidence>
<dbReference type="PATRIC" id="fig|1618448.3.peg.442"/>
<reference evidence="1 2" key="1">
    <citation type="journal article" date="2015" name="Nature">
        <title>rRNA introns, odd ribosomes, and small enigmatic genomes across a large radiation of phyla.</title>
        <authorList>
            <person name="Brown C.T."/>
            <person name="Hug L.A."/>
            <person name="Thomas B.C."/>
            <person name="Sharon I."/>
            <person name="Castelle C.J."/>
            <person name="Singh A."/>
            <person name="Wilkins M.J."/>
            <person name="Williams K.H."/>
            <person name="Banfield J.F."/>
        </authorList>
    </citation>
    <scope>NUCLEOTIDE SEQUENCE [LARGE SCALE GENOMIC DNA]</scope>
</reference>